<dbReference type="Gene3D" id="3.40.50.880">
    <property type="match status" value="1"/>
</dbReference>
<gene>
    <name evidence="10" type="primary">hisH</name>
    <name evidence="13" type="ORF">A6A05_00145</name>
</gene>
<feature type="active site" description="Nucleophile" evidence="10 11">
    <location>
        <position position="82"/>
    </location>
</feature>
<dbReference type="PANTHER" id="PTHR42701:SF1">
    <property type="entry name" value="IMIDAZOLE GLYCEROL PHOSPHATE SYNTHASE SUBUNIT HISH"/>
    <property type="match status" value="1"/>
</dbReference>
<dbReference type="NCBIfam" id="TIGR01855">
    <property type="entry name" value="IMP_synth_hisH"/>
    <property type="match status" value="1"/>
</dbReference>
<comment type="function">
    <text evidence="10">IGPS catalyzes the conversion of PRFAR and glutamine to IGP, AICAR and glutamate. The HisH subunit catalyzes the hydrolysis of glutamine to glutamate and ammonia as part of the synthesis of IGP and AICAR. The resulting ammonia molecule is channeled to the active site of HisF.</text>
</comment>
<evidence type="ECO:0000256" key="3">
    <source>
        <dbReference type="ARBA" id="ARBA00022605"/>
    </source>
</evidence>
<dbReference type="PROSITE" id="PS51273">
    <property type="entry name" value="GATASE_TYPE_1"/>
    <property type="match status" value="1"/>
</dbReference>
<dbReference type="Proteomes" id="UP000078543">
    <property type="component" value="Unassembled WGS sequence"/>
</dbReference>
<evidence type="ECO:0000256" key="7">
    <source>
        <dbReference type="ARBA" id="ARBA00023239"/>
    </source>
</evidence>
<dbReference type="EC" id="4.3.2.10" evidence="10"/>
<keyword evidence="14" id="KW-1185">Reference proteome</keyword>
<comment type="pathway">
    <text evidence="1 10">Amino-acid biosynthesis; L-histidine biosynthesis; L-histidine from 5-phospho-alpha-D-ribose 1-diphosphate: step 5/9.</text>
</comment>
<evidence type="ECO:0000256" key="10">
    <source>
        <dbReference type="HAMAP-Rule" id="MF_00278"/>
    </source>
</evidence>
<dbReference type="PANTHER" id="PTHR42701">
    <property type="entry name" value="IMIDAZOLE GLYCEROL PHOSPHATE SYNTHASE SUBUNIT HISH"/>
    <property type="match status" value="1"/>
</dbReference>
<dbReference type="InterPro" id="IPR010139">
    <property type="entry name" value="Imidazole-glycPsynth_HisH"/>
</dbReference>
<dbReference type="AlphaFoldDB" id="A0A178MY99"/>
<dbReference type="GO" id="GO:0004359">
    <property type="term" value="F:glutaminase activity"/>
    <property type="evidence" value="ECO:0007669"/>
    <property type="project" value="UniProtKB-EC"/>
</dbReference>
<protein>
    <recommendedName>
        <fullName evidence="10">Imidazole glycerol phosphate synthase subunit HisH</fullName>
        <ecNumber evidence="10">4.3.2.10</ecNumber>
    </recommendedName>
    <alternativeName>
        <fullName evidence="10">IGP synthase glutaminase subunit</fullName>
        <ecNumber evidence="10">3.5.1.2</ecNumber>
    </alternativeName>
    <alternativeName>
        <fullName evidence="10">IGP synthase subunit HisH</fullName>
    </alternativeName>
    <alternativeName>
        <fullName evidence="10">ImGP synthase subunit HisH</fullName>
        <shortName evidence="10">IGPS subunit HisH</shortName>
    </alternativeName>
</protein>
<accession>A0A178MY99</accession>
<dbReference type="Pfam" id="PF00117">
    <property type="entry name" value="GATase"/>
    <property type="match status" value="1"/>
</dbReference>
<comment type="caution">
    <text evidence="13">The sequence shown here is derived from an EMBL/GenBank/DDBJ whole genome shotgun (WGS) entry which is preliminary data.</text>
</comment>
<dbReference type="CDD" id="cd01748">
    <property type="entry name" value="GATase1_IGP_Synthase"/>
    <property type="match status" value="1"/>
</dbReference>
<keyword evidence="7 10" id="KW-0456">Lyase</keyword>
<dbReference type="SUPFAM" id="SSF52317">
    <property type="entry name" value="Class I glutamine amidotransferase-like"/>
    <property type="match status" value="1"/>
</dbReference>
<evidence type="ECO:0000256" key="9">
    <source>
        <dbReference type="ARBA" id="ARBA00049534"/>
    </source>
</evidence>
<feature type="active site" evidence="10 11">
    <location>
        <position position="192"/>
    </location>
</feature>
<evidence type="ECO:0000256" key="1">
    <source>
        <dbReference type="ARBA" id="ARBA00005091"/>
    </source>
</evidence>
<evidence type="ECO:0000256" key="2">
    <source>
        <dbReference type="ARBA" id="ARBA00011152"/>
    </source>
</evidence>
<name>A0A178MY99_9PROT</name>
<dbReference type="GO" id="GO:0005737">
    <property type="term" value="C:cytoplasm"/>
    <property type="evidence" value="ECO:0007669"/>
    <property type="project" value="UniProtKB-SubCell"/>
</dbReference>
<evidence type="ECO:0000256" key="4">
    <source>
        <dbReference type="ARBA" id="ARBA00022801"/>
    </source>
</evidence>
<evidence type="ECO:0000256" key="8">
    <source>
        <dbReference type="ARBA" id="ARBA00047838"/>
    </source>
</evidence>
<comment type="subcellular location">
    <subcellularLocation>
        <location evidence="10">Cytoplasm</location>
    </subcellularLocation>
</comment>
<evidence type="ECO:0000259" key="12">
    <source>
        <dbReference type="Pfam" id="PF00117"/>
    </source>
</evidence>
<dbReference type="EMBL" id="LWQU01000104">
    <property type="protein sequence ID" value="OAN55005.1"/>
    <property type="molecule type" value="Genomic_DNA"/>
</dbReference>
<dbReference type="InterPro" id="IPR029062">
    <property type="entry name" value="Class_I_gatase-like"/>
</dbReference>
<keyword evidence="4 10" id="KW-0378">Hydrolase</keyword>
<dbReference type="GO" id="GO:0000107">
    <property type="term" value="F:imidazoleglycerol-phosphate synthase activity"/>
    <property type="evidence" value="ECO:0007669"/>
    <property type="project" value="UniProtKB-UniRule"/>
</dbReference>
<dbReference type="GO" id="GO:0016829">
    <property type="term" value="F:lyase activity"/>
    <property type="evidence" value="ECO:0007669"/>
    <property type="project" value="UniProtKB-KW"/>
</dbReference>
<comment type="subunit">
    <text evidence="2 10">Heterodimer of HisH and HisF.</text>
</comment>
<keyword evidence="5 10" id="KW-0315">Glutamine amidotransferase</keyword>
<evidence type="ECO:0000256" key="5">
    <source>
        <dbReference type="ARBA" id="ARBA00022962"/>
    </source>
</evidence>
<sequence>MTTKVTIVDFGAGNLLSVARAFRHCGATVELAETAEQVTRADRLVLPGVGAFADSMTGVQSRGLIEPLKAYAATGRPFLGVCVGMQMLFDGSEEFGHHPGLGLVPGMVRRIPATGTDGRPVKVPHIGWNQLITDHWGQGLLAGLSDPASVYFVHSFAGQPDDRADILAECAYGGHRVLAAVRRGNLIGCQFHPEKSGETGLTMIRNFLVL</sequence>
<keyword evidence="10" id="KW-0963">Cytoplasm</keyword>
<comment type="catalytic activity">
    <reaction evidence="8 10">
        <text>5-[(5-phospho-1-deoxy-D-ribulos-1-ylimino)methylamino]-1-(5-phospho-beta-D-ribosyl)imidazole-4-carboxamide + L-glutamine = D-erythro-1-(imidazol-4-yl)glycerol 3-phosphate + 5-amino-1-(5-phospho-beta-D-ribosyl)imidazole-4-carboxamide + L-glutamate + H(+)</text>
        <dbReference type="Rhea" id="RHEA:24793"/>
        <dbReference type="ChEBI" id="CHEBI:15378"/>
        <dbReference type="ChEBI" id="CHEBI:29985"/>
        <dbReference type="ChEBI" id="CHEBI:58278"/>
        <dbReference type="ChEBI" id="CHEBI:58359"/>
        <dbReference type="ChEBI" id="CHEBI:58475"/>
        <dbReference type="ChEBI" id="CHEBI:58525"/>
        <dbReference type="EC" id="4.3.2.10"/>
    </reaction>
</comment>
<evidence type="ECO:0000313" key="13">
    <source>
        <dbReference type="EMBL" id="OAN55005.1"/>
    </source>
</evidence>
<dbReference type="STRING" id="1437059.A6A05_00145"/>
<dbReference type="GO" id="GO:0000105">
    <property type="term" value="P:L-histidine biosynthetic process"/>
    <property type="evidence" value="ECO:0007669"/>
    <property type="project" value="UniProtKB-UniRule"/>
</dbReference>
<feature type="domain" description="Glutamine amidotransferase" evidence="12">
    <location>
        <begin position="7"/>
        <end position="209"/>
    </location>
</feature>
<comment type="catalytic activity">
    <reaction evidence="9 10">
        <text>L-glutamine + H2O = L-glutamate + NH4(+)</text>
        <dbReference type="Rhea" id="RHEA:15889"/>
        <dbReference type="ChEBI" id="CHEBI:15377"/>
        <dbReference type="ChEBI" id="CHEBI:28938"/>
        <dbReference type="ChEBI" id="CHEBI:29985"/>
        <dbReference type="ChEBI" id="CHEBI:58359"/>
        <dbReference type="EC" id="3.5.1.2"/>
    </reaction>
</comment>
<reference evidence="13 14" key="1">
    <citation type="submission" date="2016-04" db="EMBL/GenBank/DDBJ databases">
        <title>Draft genome sequence of freshwater magnetotactic bacteria Magnetospirillum marisnigri SP-1 and Magnetospirillum moscoviense BB-1.</title>
        <authorList>
            <person name="Koziaeva V."/>
            <person name="Dziuba M.V."/>
            <person name="Ivanov T.M."/>
            <person name="Kuznetsov B."/>
            <person name="Grouzdev D.S."/>
        </authorList>
    </citation>
    <scope>NUCLEOTIDE SEQUENCE [LARGE SCALE GENOMIC DNA]</scope>
    <source>
        <strain evidence="13 14">BB-1</strain>
    </source>
</reference>
<feature type="active site" evidence="10 11">
    <location>
        <position position="194"/>
    </location>
</feature>
<evidence type="ECO:0000256" key="6">
    <source>
        <dbReference type="ARBA" id="ARBA00023102"/>
    </source>
</evidence>
<organism evidence="13 14">
    <name type="scientific">Magnetospirillum moscoviense</name>
    <dbReference type="NCBI Taxonomy" id="1437059"/>
    <lineage>
        <taxon>Bacteria</taxon>
        <taxon>Pseudomonadati</taxon>
        <taxon>Pseudomonadota</taxon>
        <taxon>Alphaproteobacteria</taxon>
        <taxon>Rhodospirillales</taxon>
        <taxon>Rhodospirillaceae</taxon>
        <taxon>Magnetospirillum</taxon>
    </lineage>
</organism>
<keyword evidence="3 10" id="KW-0028">Amino-acid biosynthesis</keyword>
<dbReference type="OrthoDB" id="9807137at2"/>
<keyword evidence="13" id="KW-0808">Transferase</keyword>
<evidence type="ECO:0000313" key="14">
    <source>
        <dbReference type="Proteomes" id="UP000078543"/>
    </source>
</evidence>
<dbReference type="EC" id="3.5.1.2" evidence="10"/>
<dbReference type="InterPro" id="IPR017926">
    <property type="entry name" value="GATASE"/>
</dbReference>
<dbReference type="PIRSF" id="PIRSF000495">
    <property type="entry name" value="Amidotransf_hisH"/>
    <property type="match status" value="1"/>
</dbReference>
<evidence type="ECO:0000256" key="11">
    <source>
        <dbReference type="PIRSR" id="PIRSR000495-1"/>
    </source>
</evidence>
<dbReference type="UniPathway" id="UPA00031">
    <property type="reaction ID" value="UER00010"/>
</dbReference>
<dbReference type="HAMAP" id="MF_00278">
    <property type="entry name" value="HisH"/>
    <property type="match status" value="1"/>
</dbReference>
<dbReference type="RefSeq" id="WP_068498025.1">
    <property type="nucleotide sequence ID" value="NZ_LWQU01000104.1"/>
</dbReference>
<proteinExistence type="inferred from homology"/>
<keyword evidence="6 10" id="KW-0368">Histidine biosynthesis</keyword>